<dbReference type="Proteomes" id="UP000221165">
    <property type="component" value="Unassembled WGS sequence"/>
</dbReference>
<reference evidence="2 3" key="1">
    <citation type="journal article" date="2017" name="Int. J. Parasitol.">
        <title>The genome of the protozoan parasite Cystoisospora suis and a reverse vaccinology approach to identify vaccine candidates.</title>
        <authorList>
            <person name="Palmieri N."/>
            <person name="Shrestha A."/>
            <person name="Ruttkowski B."/>
            <person name="Beck T."/>
            <person name="Vogl C."/>
            <person name="Tomley F."/>
            <person name="Blake D.P."/>
            <person name="Joachim A."/>
        </authorList>
    </citation>
    <scope>NUCLEOTIDE SEQUENCE [LARGE SCALE GENOMIC DNA]</scope>
    <source>
        <strain evidence="2 3">Wien I</strain>
    </source>
</reference>
<dbReference type="AlphaFoldDB" id="A0A2C6KEL3"/>
<feature type="compositionally biased region" description="Gly residues" evidence="1">
    <location>
        <begin position="21"/>
        <end position="38"/>
    </location>
</feature>
<name>A0A2C6KEL3_9APIC</name>
<evidence type="ECO:0000313" key="2">
    <source>
        <dbReference type="EMBL" id="PHJ14992.1"/>
    </source>
</evidence>
<dbReference type="EMBL" id="MIGC01010042">
    <property type="protein sequence ID" value="PHJ14992.1"/>
    <property type="molecule type" value="Genomic_DNA"/>
</dbReference>
<feature type="non-terminal residue" evidence="2">
    <location>
        <position position="128"/>
    </location>
</feature>
<dbReference type="VEuPathDB" id="ToxoDB:CSUI_011196"/>
<evidence type="ECO:0000256" key="1">
    <source>
        <dbReference type="SAM" id="MobiDB-lite"/>
    </source>
</evidence>
<dbReference type="RefSeq" id="XP_067916726.1">
    <property type="nucleotide sequence ID" value="XM_068071297.1"/>
</dbReference>
<sequence length="128" mass="11793">MSFGSDISKMMLAARPSPAGRLGGGGTGGGQVVVGGGSSSNATTSSSGGSLLSRVVQAGKTPGGMTGSNVGMAGRRSDVVGSSSVLSASFSRATSRTIVVGSVGSAASQVVVGGGSSAGGPESLLGGG</sequence>
<keyword evidence="3" id="KW-1185">Reference proteome</keyword>
<comment type="caution">
    <text evidence="2">The sequence shown here is derived from an EMBL/GenBank/DDBJ whole genome shotgun (WGS) entry which is preliminary data.</text>
</comment>
<protein>
    <submittedName>
        <fullName evidence="2">Uncharacterized protein</fullName>
    </submittedName>
</protein>
<dbReference type="GeneID" id="94434508"/>
<accession>A0A2C6KEL3</accession>
<feature type="compositionally biased region" description="Low complexity" evidence="1">
    <location>
        <begin position="39"/>
        <end position="54"/>
    </location>
</feature>
<organism evidence="2 3">
    <name type="scientific">Cystoisospora suis</name>
    <dbReference type="NCBI Taxonomy" id="483139"/>
    <lineage>
        <taxon>Eukaryota</taxon>
        <taxon>Sar</taxon>
        <taxon>Alveolata</taxon>
        <taxon>Apicomplexa</taxon>
        <taxon>Conoidasida</taxon>
        <taxon>Coccidia</taxon>
        <taxon>Eucoccidiorida</taxon>
        <taxon>Eimeriorina</taxon>
        <taxon>Sarcocystidae</taxon>
        <taxon>Cystoisospora</taxon>
    </lineage>
</organism>
<gene>
    <name evidence="2" type="ORF">CSUI_011196</name>
</gene>
<feature type="region of interest" description="Disordered" evidence="1">
    <location>
        <begin position="14"/>
        <end position="76"/>
    </location>
</feature>
<evidence type="ECO:0000313" key="3">
    <source>
        <dbReference type="Proteomes" id="UP000221165"/>
    </source>
</evidence>
<proteinExistence type="predicted"/>